<dbReference type="RefSeq" id="WP_260748114.1">
    <property type="nucleotide sequence ID" value="NZ_CP092109.1"/>
</dbReference>
<organism evidence="2 3">
    <name type="scientific">Geoalkalibacter halelectricus</name>
    <dbReference type="NCBI Taxonomy" id="2847045"/>
    <lineage>
        <taxon>Bacteria</taxon>
        <taxon>Pseudomonadati</taxon>
        <taxon>Thermodesulfobacteriota</taxon>
        <taxon>Desulfuromonadia</taxon>
        <taxon>Desulfuromonadales</taxon>
        <taxon>Geoalkalibacteraceae</taxon>
        <taxon>Geoalkalibacter</taxon>
    </lineage>
</organism>
<name>A0ABY5ZMA6_9BACT</name>
<dbReference type="PANTHER" id="PTHR35004">
    <property type="entry name" value="TRANSPOSASE RV3428C-RELATED"/>
    <property type="match status" value="1"/>
</dbReference>
<dbReference type="EMBL" id="CP092109">
    <property type="protein sequence ID" value="UWZ79763.1"/>
    <property type="molecule type" value="Genomic_DNA"/>
</dbReference>
<keyword evidence="3" id="KW-1185">Reference proteome</keyword>
<evidence type="ECO:0000313" key="3">
    <source>
        <dbReference type="Proteomes" id="UP001060414"/>
    </source>
</evidence>
<dbReference type="InterPro" id="IPR054353">
    <property type="entry name" value="IstA-like_C"/>
</dbReference>
<feature type="domain" description="Transposase for insertion sequence element IS21-like C-terminal" evidence="1">
    <location>
        <begin position="73"/>
        <end position="145"/>
    </location>
</feature>
<protein>
    <recommendedName>
        <fullName evidence="1">Transposase for insertion sequence element IS21-like C-terminal domain-containing protein</fullName>
    </recommendedName>
</protein>
<evidence type="ECO:0000313" key="2">
    <source>
        <dbReference type="EMBL" id="UWZ79763.1"/>
    </source>
</evidence>
<dbReference type="Proteomes" id="UP001060414">
    <property type="component" value="Chromosome"/>
</dbReference>
<dbReference type="Pfam" id="PF22483">
    <property type="entry name" value="Mu-transpos_C_2"/>
    <property type="match status" value="1"/>
</dbReference>
<dbReference type="PANTHER" id="PTHR35004:SF8">
    <property type="entry name" value="TRANSPOSASE RV3428C-RELATED"/>
    <property type="match status" value="1"/>
</dbReference>
<accession>A0ABY5ZMA6</accession>
<sequence length="271" mass="30686">MAVHLNALSEILVPALVVRQQLVAGRSYVDLADLNQKALLWCREQVGREIHGTTCEAPMTRFEQLEQPALLPLPAQPFDPPTWAEARVHPDHHLVFDRSYYSLPTRFVGKRVWVRATRRLVEIYCDDVLAKTHPRATRRGTWVTDPNDYPEAAKAFLLAHPAYCRKKAAELGPHVARMIGKLLADHAIRNLRKAQSVLRLADKYGPKRLDEACDYLLHFGATELRRLTHVLENGIPLYWKSTQELSPAPLTEQALGFLHPADSFAAKEVGR</sequence>
<evidence type="ECO:0000259" key="1">
    <source>
        <dbReference type="Pfam" id="PF22483"/>
    </source>
</evidence>
<reference evidence="2" key="1">
    <citation type="journal article" date="2022" name="Environ. Microbiol.">
        <title>Geoalkalibacter halelectricus SAP #1 sp. nov. possessing extracellular electron transfer and mineral#reducing capabilities from a haloalkaline environment.</title>
        <authorList>
            <person name="Yadav S."/>
            <person name="Singh R."/>
            <person name="Sundharam S.S."/>
            <person name="Chaudhary S."/>
            <person name="Krishnamurthi S."/>
            <person name="Patil S.A."/>
        </authorList>
    </citation>
    <scope>NUCLEOTIDE SEQUENCE</scope>
    <source>
        <strain evidence="2">SAP-1</strain>
    </source>
</reference>
<gene>
    <name evidence="2" type="ORF">L9S41_19090</name>
</gene>
<proteinExistence type="predicted"/>